<keyword evidence="5" id="KW-1185">Reference proteome</keyword>
<accession>A0ABT4T1C5</accession>
<dbReference type="Pfam" id="PF13193">
    <property type="entry name" value="AMP-binding_C"/>
    <property type="match status" value="1"/>
</dbReference>
<evidence type="ECO:0000256" key="1">
    <source>
        <dbReference type="ARBA" id="ARBA00022450"/>
    </source>
</evidence>
<dbReference type="InterPro" id="IPR036736">
    <property type="entry name" value="ACP-like_sf"/>
</dbReference>
<dbReference type="InterPro" id="IPR042099">
    <property type="entry name" value="ANL_N_sf"/>
</dbReference>
<dbReference type="SUPFAM" id="SSF56801">
    <property type="entry name" value="Acetyl-CoA synthetase-like"/>
    <property type="match status" value="1"/>
</dbReference>
<evidence type="ECO:0000256" key="2">
    <source>
        <dbReference type="ARBA" id="ARBA00022553"/>
    </source>
</evidence>
<dbReference type="InterPro" id="IPR045851">
    <property type="entry name" value="AMP-bd_C_sf"/>
</dbReference>
<dbReference type="Pfam" id="PF07993">
    <property type="entry name" value="NAD_binding_4"/>
    <property type="match status" value="1"/>
</dbReference>
<keyword evidence="1" id="KW-0596">Phosphopantetheine</keyword>
<dbReference type="SMART" id="SM00823">
    <property type="entry name" value="PKS_PP"/>
    <property type="match status" value="1"/>
</dbReference>
<dbReference type="CDD" id="cd05930">
    <property type="entry name" value="A_NRPS"/>
    <property type="match status" value="1"/>
</dbReference>
<evidence type="ECO:0000313" key="4">
    <source>
        <dbReference type="EMBL" id="MDA0643023.1"/>
    </source>
</evidence>
<protein>
    <submittedName>
        <fullName evidence="4">Amino acid adenylation domain-containing protein</fullName>
    </submittedName>
</protein>
<dbReference type="SUPFAM" id="SSF47336">
    <property type="entry name" value="ACP-like"/>
    <property type="match status" value="1"/>
</dbReference>
<dbReference type="InterPro" id="IPR025110">
    <property type="entry name" value="AMP-bd_C"/>
</dbReference>
<dbReference type="PANTHER" id="PTHR44845">
    <property type="entry name" value="CARRIER DOMAIN-CONTAINING PROTEIN"/>
    <property type="match status" value="1"/>
</dbReference>
<gene>
    <name evidence="4" type="ORF">OUY24_20535</name>
</gene>
<dbReference type="InterPro" id="IPR010071">
    <property type="entry name" value="AA_adenyl_dom"/>
</dbReference>
<keyword evidence="2" id="KW-0597">Phosphoprotein</keyword>
<dbReference type="EMBL" id="JAPNUD010000056">
    <property type="protein sequence ID" value="MDA0643023.1"/>
    <property type="molecule type" value="Genomic_DNA"/>
</dbReference>
<dbReference type="Gene3D" id="1.10.1200.10">
    <property type="entry name" value="ACP-like"/>
    <property type="match status" value="1"/>
</dbReference>
<dbReference type="Pfam" id="PF00550">
    <property type="entry name" value="PP-binding"/>
    <property type="match status" value="1"/>
</dbReference>
<dbReference type="Gene3D" id="3.40.50.720">
    <property type="entry name" value="NAD(P)-binding Rossmann-like Domain"/>
    <property type="match status" value="1"/>
</dbReference>
<dbReference type="Gene3D" id="3.40.50.12780">
    <property type="entry name" value="N-terminal domain of ligase-like"/>
    <property type="match status" value="1"/>
</dbReference>
<dbReference type="PANTHER" id="PTHR44845:SF6">
    <property type="entry name" value="BETA-ALANINE-ACTIVATING ENZYME"/>
    <property type="match status" value="1"/>
</dbReference>
<evidence type="ECO:0000313" key="5">
    <source>
        <dbReference type="Proteomes" id="UP001212498"/>
    </source>
</evidence>
<dbReference type="Proteomes" id="UP001212498">
    <property type="component" value="Unassembled WGS sequence"/>
</dbReference>
<evidence type="ECO:0000259" key="3">
    <source>
        <dbReference type="PROSITE" id="PS50075"/>
    </source>
</evidence>
<dbReference type="NCBIfam" id="TIGR01733">
    <property type="entry name" value="AA-adenyl-dom"/>
    <property type="match status" value="1"/>
</dbReference>
<dbReference type="InterPro" id="IPR036291">
    <property type="entry name" value="NAD(P)-bd_dom_sf"/>
</dbReference>
<name>A0ABT4T1C5_9ACTN</name>
<dbReference type="InterPro" id="IPR000873">
    <property type="entry name" value="AMP-dep_synth/lig_dom"/>
</dbReference>
<dbReference type="InterPro" id="IPR009081">
    <property type="entry name" value="PP-bd_ACP"/>
</dbReference>
<reference evidence="4 5" key="1">
    <citation type="submission" date="2022-11" db="EMBL/GenBank/DDBJ databases">
        <title>Nonomuraea corallina sp. nov., a new species of the genus Nonomuraea isolated from sea side sediment in Thai sea.</title>
        <authorList>
            <person name="Ngamcharungchit C."/>
            <person name="Matsumoto A."/>
            <person name="Suriyachadkun C."/>
            <person name="Panbangred W."/>
            <person name="Inahashi Y."/>
            <person name="Intra B."/>
        </authorList>
    </citation>
    <scope>NUCLEOTIDE SEQUENCE [LARGE SCALE GENOMIC DNA]</scope>
    <source>
        <strain evidence="4 5">DSM 43553</strain>
    </source>
</reference>
<organism evidence="4 5">
    <name type="scientific">Nonomuraea ferruginea</name>
    <dbReference type="NCBI Taxonomy" id="46174"/>
    <lineage>
        <taxon>Bacteria</taxon>
        <taxon>Bacillati</taxon>
        <taxon>Actinomycetota</taxon>
        <taxon>Actinomycetes</taxon>
        <taxon>Streptosporangiales</taxon>
        <taxon>Streptosporangiaceae</taxon>
        <taxon>Nonomuraea</taxon>
    </lineage>
</organism>
<sequence length="1026" mass="110219">MTRQPHENPDEHHLAAIHLFLGPHHDFPRRSTVLDLFHAQKENAPDRPAIRYRDITVSYADLDAWANVTADRLISGGVRAGQLIPVLIADGPEFPISLFGVMKTGSAFVPLDPAWPVDRLRAIVAELSPPVVVVSPATAGIIGELEQALPTVIVDCAEPPGPADRKPPPAGRAPGPEDLIYGFYTSGSTGAPKCALNHHRGLVNRLTTMSRRFGDGADHVTLQNSRSTFDSSMWQVLWPLVSGGQVVLPHRDGILDLEETATTIGRYGVTMTDFVPSVLEAFVSLLEVREDLREATSSLRRMLIGGEAAGAGVVHRLRALLPGLEVTNTFGPTECSIGSVFHDVTDADADRIPLGRPIDNTAAILLDDDLKPVPVNTPGEMYLGGECVGAGYLNDPERTARVLVANPFPQIPGEKLYRTGDLARVDEDGLMYFIGRRDEQVKLGGVRVELGDVASAVADHPLVGNAVAIVLGEAPESTLVCCVTPRSPDDPPSPELLRGYAAEKLPAEQVPHRIVVLDALPLNHNGKADRKALAALIVAQTATQEGPAEPVEPPADPMEELVCSAWRDVLDLEQVSVVVPFSDYGGTSLLAYRLTAAISERLGKPVPPRDLLVASTVRAQAARLTQGVDDDCAELAYIRHDLAWSPPQTLLLTGATGFVGAHVLAELLTRSNAGLICLVRCADPADGARRLTEVLEQYGLTSAWQLLPTALKTGRVEVIPSDLGSELLGLPQRRFDAIASTVSGVVNAAGAVNFLSGYLDHRPANVLGVQEIIKLASGGARVHTLSTLSIFPPAGPDAPPVTEDRLPATEEVAADGYNRSKYVAESLLADAHRQGVRSVVYRLGEVWPHRATGVANPDSLAHNLLYACARTGCVFPTGAEIDVTPVDVVAEFVARAATGDIEVPDGAMHVLWPARLRFAEAFGVLAERSALDRAGYPRFRDRLEAIAETDERLAGLLLLLPPPVADQDAAPAEFDRMFTDGSRHFDTRRFSRHATSLARPETDGLRTLDRYLGELTGIHAFVPQER</sequence>
<dbReference type="SUPFAM" id="SSF51735">
    <property type="entry name" value="NAD(P)-binding Rossmann-fold domains"/>
    <property type="match status" value="1"/>
</dbReference>
<dbReference type="InterPro" id="IPR020806">
    <property type="entry name" value="PKS_PP-bd"/>
</dbReference>
<dbReference type="PROSITE" id="PS50075">
    <property type="entry name" value="CARRIER"/>
    <property type="match status" value="1"/>
</dbReference>
<dbReference type="InterPro" id="IPR013120">
    <property type="entry name" value="FAR_NAD-bd"/>
</dbReference>
<proteinExistence type="predicted"/>
<dbReference type="Gene3D" id="3.30.300.30">
    <property type="match status" value="1"/>
</dbReference>
<comment type="caution">
    <text evidence="4">The sequence shown here is derived from an EMBL/GenBank/DDBJ whole genome shotgun (WGS) entry which is preliminary data.</text>
</comment>
<dbReference type="RefSeq" id="WP_271277418.1">
    <property type="nucleotide sequence ID" value="NZ_BAABFD010000001.1"/>
</dbReference>
<dbReference type="Pfam" id="PF00501">
    <property type="entry name" value="AMP-binding"/>
    <property type="match status" value="1"/>
</dbReference>
<feature type="domain" description="Carrier" evidence="3">
    <location>
        <begin position="553"/>
        <end position="628"/>
    </location>
</feature>